<feature type="binding site" evidence="15">
    <location>
        <position position="1149"/>
    </location>
    <ligand>
        <name>Mg(2+)</name>
        <dbReference type="ChEBI" id="CHEBI:18420"/>
    </ligand>
</feature>
<keyword evidence="10 16" id="KW-0472">Membrane</keyword>
<evidence type="ECO:0000256" key="5">
    <source>
        <dbReference type="ARBA" id="ARBA00022741"/>
    </source>
</evidence>
<dbReference type="GO" id="GO:0032456">
    <property type="term" value="P:endocytic recycling"/>
    <property type="evidence" value="ECO:0000318"/>
    <property type="project" value="GO_Central"/>
</dbReference>
<dbReference type="InterPro" id="IPR006539">
    <property type="entry name" value="P-type_ATPase_IV"/>
</dbReference>
<comment type="similarity">
    <text evidence="2 16">Belongs to the cation transport ATPase (P-type) (TC 3.A.3) family. Type IV subfamily.</text>
</comment>
<feature type="region of interest" description="Disordered" evidence="17">
    <location>
        <begin position="602"/>
        <end position="622"/>
    </location>
</feature>
<feature type="domain" description="P-type ATPase N-terminal" evidence="18">
    <location>
        <begin position="109"/>
        <end position="163"/>
    </location>
</feature>
<dbReference type="GeneID" id="4621584"/>
<feature type="binding site" evidence="14">
    <location>
        <position position="1152"/>
    </location>
    <ligand>
        <name>ATP</name>
        <dbReference type="ChEBI" id="CHEBI:30616"/>
    </ligand>
</feature>
<dbReference type="InParanoid" id="Q755K8"/>
<feature type="binding site" evidence="15">
    <location>
        <position position="1153"/>
    </location>
    <ligand>
        <name>Mg(2+)</name>
        <dbReference type="ChEBI" id="CHEBI:18420"/>
    </ligand>
</feature>
<evidence type="ECO:0000259" key="18">
    <source>
        <dbReference type="Pfam" id="PF16209"/>
    </source>
</evidence>
<keyword evidence="9 16" id="KW-1133">Transmembrane helix</keyword>
<evidence type="ECO:0000256" key="13">
    <source>
        <dbReference type="PIRSR" id="PIRSR606539-1"/>
    </source>
</evidence>
<keyword evidence="21" id="KW-1185">Reference proteome</keyword>
<feature type="binding site" evidence="15">
    <location>
        <position position="507"/>
    </location>
    <ligand>
        <name>Mg(2+)</name>
        <dbReference type="ChEBI" id="CHEBI:18420"/>
    </ligand>
</feature>
<dbReference type="OrthoDB" id="377733at2759"/>
<feature type="active site" description="4-aspartylphosphate intermediate" evidence="13">
    <location>
        <position position="507"/>
    </location>
</feature>
<feature type="binding site" evidence="14">
    <location>
        <position position="1153"/>
    </location>
    <ligand>
        <name>ATP</name>
        <dbReference type="ChEBI" id="CHEBI:30616"/>
    </ligand>
</feature>
<evidence type="ECO:0000256" key="4">
    <source>
        <dbReference type="ARBA" id="ARBA00022723"/>
    </source>
</evidence>
<feature type="binding site" evidence="14">
    <location>
        <position position="1128"/>
    </location>
    <ligand>
        <name>ATP</name>
        <dbReference type="ChEBI" id="CHEBI:30616"/>
    </ligand>
</feature>
<dbReference type="FunFam" id="3.40.50.1000:FF:000172">
    <property type="entry name" value="Phospholipid-transporting ATPase"/>
    <property type="match status" value="1"/>
</dbReference>
<dbReference type="EC" id="7.6.2.1" evidence="16"/>
<evidence type="ECO:0000256" key="15">
    <source>
        <dbReference type="PIRSR" id="PIRSR606539-3"/>
    </source>
</evidence>
<feature type="binding site" evidence="14">
    <location>
        <position position="1036"/>
    </location>
    <ligand>
        <name>ATP</name>
        <dbReference type="ChEBI" id="CHEBI:30616"/>
    </ligand>
</feature>
<evidence type="ECO:0000256" key="12">
    <source>
        <dbReference type="ARBA" id="ARBA00049128"/>
    </source>
</evidence>
<evidence type="ECO:0000313" key="21">
    <source>
        <dbReference type="Proteomes" id="UP000000591"/>
    </source>
</evidence>
<feature type="binding site" evidence="14">
    <location>
        <position position="509"/>
    </location>
    <ligand>
        <name>ATP</name>
        <dbReference type="ChEBI" id="CHEBI:30616"/>
    </ligand>
</feature>
<feature type="binding site" evidence="14">
    <location>
        <position position="1122"/>
    </location>
    <ligand>
        <name>ATP</name>
        <dbReference type="ChEBI" id="CHEBI:30616"/>
    </ligand>
</feature>
<dbReference type="InterPro" id="IPR023298">
    <property type="entry name" value="ATPase_P-typ_TM_dom_sf"/>
</dbReference>
<dbReference type="InterPro" id="IPR008250">
    <property type="entry name" value="ATPase_P-typ_transduc_dom_A_sf"/>
</dbReference>
<evidence type="ECO:0000256" key="11">
    <source>
        <dbReference type="ARBA" id="ARBA00034036"/>
    </source>
</evidence>
<feature type="domain" description="P-type ATPase C-terminal" evidence="19">
    <location>
        <begin position="1176"/>
        <end position="1424"/>
    </location>
</feature>
<feature type="binding site" evidence="14">
    <location>
        <position position="736"/>
    </location>
    <ligand>
        <name>ATP</name>
        <dbReference type="ChEBI" id="CHEBI:30616"/>
    </ligand>
</feature>
<dbReference type="FunFam" id="3.40.1110.10:FF:000159">
    <property type="entry name" value="Phospholipid-transporting ATPase"/>
    <property type="match status" value="1"/>
</dbReference>
<evidence type="ECO:0000256" key="17">
    <source>
        <dbReference type="SAM" id="MobiDB-lite"/>
    </source>
</evidence>
<dbReference type="SUPFAM" id="SSF56784">
    <property type="entry name" value="HAD-like"/>
    <property type="match status" value="1"/>
</dbReference>
<feature type="binding site" evidence="14">
    <location>
        <position position="1035"/>
    </location>
    <ligand>
        <name>ATP</name>
        <dbReference type="ChEBI" id="CHEBI:30616"/>
    </ligand>
</feature>
<evidence type="ECO:0000256" key="7">
    <source>
        <dbReference type="ARBA" id="ARBA00022842"/>
    </source>
</evidence>
<dbReference type="NCBIfam" id="TIGR01494">
    <property type="entry name" value="ATPase_P-type"/>
    <property type="match status" value="1"/>
</dbReference>
<evidence type="ECO:0000313" key="20">
    <source>
        <dbReference type="EMBL" id="AAS53183.1"/>
    </source>
</evidence>
<feature type="transmembrane region" description="Helical" evidence="16">
    <location>
        <begin position="1289"/>
        <end position="1308"/>
    </location>
</feature>
<organism evidence="20 21">
    <name type="scientific">Eremothecium gossypii (strain ATCC 10895 / CBS 109.51 / FGSC 9923 / NRRL Y-1056)</name>
    <name type="common">Yeast</name>
    <name type="synonym">Ashbya gossypii</name>
    <dbReference type="NCBI Taxonomy" id="284811"/>
    <lineage>
        <taxon>Eukaryota</taxon>
        <taxon>Fungi</taxon>
        <taxon>Dikarya</taxon>
        <taxon>Ascomycota</taxon>
        <taxon>Saccharomycotina</taxon>
        <taxon>Saccharomycetes</taxon>
        <taxon>Saccharomycetales</taxon>
        <taxon>Saccharomycetaceae</taxon>
        <taxon>Eremothecium</taxon>
    </lineage>
</organism>
<feature type="binding site" evidence="14">
    <location>
        <position position="954"/>
    </location>
    <ligand>
        <name>ATP</name>
        <dbReference type="ChEBI" id="CHEBI:30616"/>
    </ligand>
</feature>
<dbReference type="GO" id="GO:0005802">
    <property type="term" value="C:trans-Golgi network"/>
    <property type="evidence" value="ECO:0000318"/>
    <property type="project" value="GO_Central"/>
</dbReference>
<dbReference type="Pfam" id="PF16209">
    <property type="entry name" value="PhoLip_ATPase_N"/>
    <property type="match status" value="1"/>
</dbReference>
<proteinExistence type="inferred from homology"/>
<evidence type="ECO:0000256" key="8">
    <source>
        <dbReference type="ARBA" id="ARBA00022967"/>
    </source>
</evidence>
<feature type="transmembrane region" description="Helical" evidence="16">
    <location>
        <begin position="1320"/>
        <end position="1338"/>
    </location>
</feature>
<dbReference type="HOGENOM" id="CLU_000846_5_2_1"/>
<comment type="catalytic activity">
    <reaction evidence="11 16">
        <text>ATP + H2O + phospholipidSide 1 = ADP + phosphate + phospholipidSide 2.</text>
        <dbReference type="EC" id="7.6.2.1"/>
    </reaction>
</comment>
<dbReference type="PROSITE" id="PS00154">
    <property type="entry name" value="ATPASE_E1_E2"/>
    <property type="match status" value="1"/>
</dbReference>
<dbReference type="RefSeq" id="NP_985359.1">
    <property type="nucleotide sequence ID" value="NM_210713.2"/>
</dbReference>
<dbReference type="Proteomes" id="UP000000591">
    <property type="component" value="Chromosome VI"/>
</dbReference>
<feature type="transmembrane region" description="Helical" evidence="16">
    <location>
        <begin position="1236"/>
        <end position="1259"/>
    </location>
</feature>
<dbReference type="GO" id="GO:0045332">
    <property type="term" value="P:phospholipid translocation"/>
    <property type="evidence" value="ECO:0000318"/>
    <property type="project" value="GO_Central"/>
</dbReference>
<sequence>MARKKRAQSLRKQLFNKQLYARWQQQQEEGGERDEIQLKDLNAGGGETCAAASGRQAAPTLWRRITAALRRSQAEPVEYGRRIPVALGRRGFAESAGGGGYVDRRSGLPYIGNAITSSRYSVYSFLPRQLCAQFSKVVNSYFFGMAILQMVPNWSTTGQYTTIVPLSIFMGISIAREGWEDFRRHKLDREENNKLVKVLAQAHDSEFGDNKDISAEARAASFTDFETLQANHGVAVVEKQWKDVEVGEFVLLNQDDWVPADLFLLATDGDNNECYVETMALDGETNLKCKHVLPKIASQTRTASGLATFRGMTTVEDPNIDLYNFEGKIEVETDSGEQQAYSIGLDNVLFRGSIIRNTQTVVGMVVFTGEETKIRMNAIKNPRIKSPKLQTQINLIVLFMILVVAIFSFLSFGLQRFFKNREVDSDRAWYLMKVDAGLAPTIMSFIIMYNTLIPLSLYVTMEIIKDMQSRLMEWDIDMYHLETNTGCTSRTATILEELGQVSYIFSDKTGTLTDNRMIFRKFSFCGTAWEHDVARKDQETGCSQTKKDVEVISVESNSFIKNFELNSTDTRTSVEYKGLASATYTGRPSIASQIELMKLQQNSANTNKSSSPKISRLPTLDSSPEPKLKTSLDLIMHIQLNPNTVFSQRAKFFILALALCHTCLPKKRQGADSGDFDSVEYQSSSPDELALVTAARDMGYVVLNRNGDELTIKTYPDGFEADCVLEKYEVLNTIDFSSDRKRMSVLVRMHQHPEKVLLICKGADNVILERLHNSDLAQQKLNEINTSAGQRKIEEAELVLQHRKSLEQAITRDSIGGVLRQSMSLRPSRASLVLQAAKNGHSGISSSPHDQELHINSIDDFLGAVTKPEQDVENIFNMARKSTQKQQRDKYARTSTSYVQGSSDNQRVNNINSQVAETSSMAEYIGSPDLITNEEYVIERTLQDMDAFTTEGLRTLLYSFKWIGNQEYETWNSRYSAAKAALVNRREQMDTVGEIIERDLTLLGTIGIEDKLQEGVPDAIDKLRRAGIKMWMLTGDKRETAINIGYSCRLIHDYSTVIILAPNDENMASKITTITQEIEAGNVAHCVVVIDGATLTIFEGNLTLMTLFIELCTKTDSVICCRSSPSQKALMVTKIRKTDKKLVTLAIGDGANDIAMIQSADIGVDITGKEGLQASRSSDYSIAQFRYLLKLLLVHGRYNYIRTSKFVLCTFYKEFVFYLTQLIFQINTMFSGTSQYEPWCLTVFNTLFTSLPVLCIGMFEKDLKSVTLLSIPELYTTGRQSQAFNLVIFLRWMAIAALSSVIICFTNWQCWSLTAQSDNTLYPIGLINYTAVVVLVNVKCQLLEMANRNWLAFASFFISVCGWLCWCLLLPAIYKETLVYDVREGLYHQFGPDITFWATNLVLVLLPVMLDLLFKTCKVIIYPSDTEIFAELEQRDAVRKKLEFGAFNELKQGWTWQRDPPTIKRLMNKAIGNKSDTFDGVINHTRSRKNTLPGATELPPGTPSKVTIHSSATYNTEEYEQLPSGKLIKRKNLVPDNSGGSGNDGFAAKLGRKLKLKPAAEDIDEIIERRMQNLE</sequence>
<feature type="binding site" evidence="14">
    <location>
        <position position="507"/>
    </location>
    <ligand>
        <name>ATP</name>
        <dbReference type="ChEBI" id="CHEBI:30616"/>
    </ligand>
</feature>
<reference evidence="20 21" key="1">
    <citation type="journal article" date="2004" name="Science">
        <title>The Ashbya gossypii genome as a tool for mapping the ancient Saccharomyces cerevisiae genome.</title>
        <authorList>
            <person name="Dietrich F.S."/>
            <person name="Voegeli S."/>
            <person name="Brachat S."/>
            <person name="Lerch A."/>
            <person name="Gates K."/>
            <person name="Steiner S."/>
            <person name="Mohr C."/>
            <person name="Pohlmann R."/>
            <person name="Luedi P."/>
            <person name="Choi S."/>
            <person name="Wing R.A."/>
            <person name="Flavier A."/>
            <person name="Gaffney T.D."/>
            <person name="Philippsen P."/>
        </authorList>
    </citation>
    <scope>NUCLEOTIDE SEQUENCE [LARGE SCALE GENOMIC DNA]</scope>
    <source>
        <strain evidence="21">ATCC 10895 / CBS 109.51 / FGSC 9923 / NRRL Y-1056</strain>
    </source>
</reference>
<dbReference type="GO" id="GO:0016887">
    <property type="term" value="F:ATP hydrolysis activity"/>
    <property type="evidence" value="ECO:0007669"/>
    <property type="project" value="InterPro"/>
</dbReference>
<dbReference type="Pfam" id="PF00702">
    <property type="entry name" value="Hydrolase"/>
    <property type="match status" value="1"/>
</dbReference>
<keyword evidence="3 16" id="KW-0812">Transmembrane</keyword>
<dbReference type="eggNOG" id="KOG0206">
    <property type="taxonomic scope" value="Eukaryota"/>
</dbReference>
<feature type="binding site" evidence="14">
    <location>
        <position position="761"/>
    </location>
    <ligand>
        <name>ATP</name>
        <dbReference type="ChEBI" id="CHEBI:30616"/>
    </ligand>
</feature>
<dbReference type="SUPFAM" id="SSF81660">
    <property type="entry name" value="Metal cation-transporting ATPase, ATP-binding domain N"/>
    <property type="match status" value="1"/>
</dbReference>
<comment type="catalytic activity">
    <reaction evidence="12">
        <text>a 1,2-diacyl-sn-glycero-3-phosphoethanolamine(out) + ATP + H2O = a 1,2-diacyl-sn-glycero-3-phosphoethanolamine(in) + ADP + phosphate + H(+)</text>
        <dbReference type="Rhea" id="RHEA:66132"/>
        <dbReference type="ChEBI" id="CHEBI:15377"/>
        <dbReference type="ChEBI" id="CHEBI:15378"/>
        <dbReference type="ChEBI" id="CHEBI:30616"/>
        <dbReference type="ChEBI" id="CHEBI:43474"/>
        <dbReference type="ChEBI" id="CHEBI:64612"/>
        <dbReference type="ChEBI" id="CHEBI:456216"/>
    </reaction>
    <physiologicalReaction direction="left-to-right" evidence="12">
        <dbReference type="Rhea" id="RHEA:66133"/>
    </physiologicalReaction>
</comment>
<dbReference type="EMBL" id="AE016819">
    <property type="protein sequence ID" value="AAS53183.1"/>
    <property type="molecule type" value="Genomic_DNA"/>
</dbReference>
<keyword evidence="8 16" id="KW-1278">Translocase</keyword>
<feature type="transmembrane region" description="Helical" evidence="16">
    <location>
        <begin position="1394"/>
        <end position="1414"/>
    </location>
</feature>
<evidence type="ECO:0000256" key="16">
    <source>
        <dbReference type="RuleBase" id="RU362033"/>
    </source>
</evidence>
<dbReference type="NCBIfam" id="TIGR01652">
    <property type="entry name" value="ATPase-Plipid"/>
    <property type="match status" value="2"/>
</dbReference>
<dbReference type="SUPFAM" id="SSF81665">
    <property type="entry name" value="Calcium ATPase, transmembrane domain M"/>
    <property type="match status" value="1"/>
</dbReference>
<dbReference type="GO" id="GO:0006892">
    <property type="term" value="P:post-Golgi vesicle-mediated transport"/>
    <property type="evidence" value="ECO:0000318"/>
    <property type="project" value="GO_Central"/>
</dbReference>
<protein>
    <recommendedName>
        <fullName evidence="16">Phospholipid-transporting ATPase</fullName>
        <ecNumber evidence="16">7.6.2.1</ecNumber>
    </recommendedName>
</protein>
<dbReference type="InterPro" id="IPR001757">
    <property type="entry name" value="P_typ_ATPase"/>
</dbReference>
<comment type="cofactor">
    <cofactor evidence="15">
        <name>Mg(2+)</name>
        <dbReference type="ChEBI" id="CHEBI:18420"/>
    </cofactor>
</comment>
<dbReference type="InterPro" id="IPR032631">
    <property type="entry name" value="P-type_ATPase_N"/>
</dbReference>
<dbReference type="FunCoup" id="Q755K8">
    <property type="interactions" value="43"/>
</dbReference>
<evidence type="ECO:0000256" key="14">
    <source>
        <dbReference type="PIRSR" id="PIRSR606539-2"/>
    </source>
</evidence>
<reference evidence="21" key="2">
    <citation type="journal article" date="2013" name="G3 (Bethesda)">
        <title>Genomes of Ashbya fungi isolated from insects reveal four mating-type loci, numerous translocations, lack of transposons, and distinct gene duplications.</title>
        <authorList>
            <person name="Dietrich F.S."/>
            <person name="Voegeli S."/>
            <person name="Kuo S."/>
            <person name="Philippsen P."/>
        </authorList>
    </citation>
    <scope>GENOME REANNOTATION</scope>
    <source>
        <strain evidence="21">ATCC 10895 / CBS 109.51 / FGSC 9923 / NRRL Y-1056</strain>
    </source>
</reference>
<feature type="binding site" evidence="14">
    <location>
        <position position="1034"/>
    </location>
    <ligand>
        <name>ATP</name>
        <dbReference type="ChEBI" id="CHEBI:30616"/>
    </ligand>
</feature>
<feature type="compositionally biased region" description="Polar residues" evidence="17">
    <location>
        <begin position="602"/>
        <end position="613"/>
    </location>
</feature>
<evidence type="ECO:0000256" key="10">
    <source>
        <dbReference type="ARBA" id="ARBA00023136"/>
    </source>
</evidence>
<dbReference type="InterPro" id="IPR023214">
    <property type="entry name" value="HAD_sf"/>
</dbReference>
<feature type="binding site" evidence="14">
    <location>
        <position position="508"/>
    </location>
    <ligand>
        <name>ATP</name>
        <dbReference type="ChEBI" id="CHEBI:30616"/>
    </ligand>
</feature>
<keyword evidence="6 14" id="KW-0067">ATP-binding</keyword>
<dbReference type="Pfam" id="PF13246">
    <property type="entry name" value="Cation_ATPase"/>
    <property type="match status" value="1"/>
</dbReference>
<dbReference type="GO" id="GO:0005524">
    <property type="term" value="F:ATP binding"/>
    <property type="evidence" value="ECO:0007669"/>
    <property type="project" value="UniProtKB-UniRule"/>
</dbReference>
<dbReference type="Gene3D" id="3.40.50.1000">
    <property type="entry name" value="HAD superfamily/HAD-like"/>
    <property type="match status" value="1"/>
</dbReference>
<dbReference type="OMA" id="GWFLWNI"/>
<evidence type="ECO:0000256" key="9">
    <source>
        <dbReference type="ARBA" id="ARBA00022989"/>
    </source>
</evidence>
<comment type="subcellular location">
    <subcellularLocation>
        <location evidence="1 16">Membrane</location>
        <topology evidence="1 16">Multi-pass membrane protein</topology>
    </subcellularLocation>
</comment>
<feature type="binding site" evidence="15">
    <location>
        <position position="509"/>
    </location>
    <ligand>
        <name>Mg(2+)</name>
        <dbReference type="ChEBI" id="CHEBI:18420"/>
    </ligand>
</feature>
<dbReference type="InterPro" id="IPR023299">
    <property type="entry name" value="ATPase_P-typ_cyto_dom_N"/>
</dbReference>
<dbReference type="GO" id="GO:0140326">
    <property type="term" value="F:ATPase-coupled intramembrane lipid transporter activity"/>
    <property type="evidence" value="ECO:0000318"/>
    <property type="project" value="GO_Central"/>
</dbReference>
<keyword evidence="4 15" id="KW-0479">Metal-binding</keyword>
<feature type="binding site" evidence="14">
    <location>
        <position position="688"/>
    </location>
    <ligand>
        <name>ATP</name>
        <dbReference type="ChEBI" id="CHEBI:30616"/>
    </ligand>
</feature>
<feature type="transmembrane region" description="Helical" evidence="16">
    <location>
        <begin position="438"/>
        <end position="460"/>
    </location>
</feature>
<dbReference type="STRING" id="284811.Q755K8"/>
<dbReference type="InterPro" id="IPR036412">
    <property type="entry name" value="HAD-like_sf"/>
</dbReference>
<dbReference type="GO" id="GO:0000287">
    <property type="term" value="F:magnesium ion binding"/>
    <property type="evidence" value="ECO:0007669"/>
    <property type="project" value="UniProtKB-UniRule"/>
</dbReference>
<gene>
    <name evidence="20" type="ORF">AGOS_AFL191W</name>
</gene>
<dbReference type="Gene3D" id="3.40.1110.10">
    <property type="entry name" value="Calcium-transporting ATPase, cytoplasmic domain N"/>
    <property type="match status" value="1"/>
</dbReference>
<accession>Q755K8</accession>
<dbReference type="GO" id="GO:0140346">
    <property type="term" value="F:phosphatidylserine flippase activity"/>
    <property type="evidence" value="ECO:0007669"/>
    <property type="project" value="UniProtKB-ARBA"/>
</dbReference>
<dbReference type="GO" id="GO:0005886">
    <property type="term" value="C:plasma membrane"/>
    <property type="evidence" value="ECO:0000318"/>
    <property type="project" value="GO_Central"/>
</dbReference>
<evidence type="ECO:0000256" key="3">
    <source>
        <dbReference type="ARBA" id="ARBA00022692"/>
    </source>
</evidence>
<dbReference type="SUPFAM" id="SSF81653">
    <property type="entry name" value="Calcium ATPase, transduction domain A"/>
    <property type="match status" value="1"/>
</dbReference>
<feature type="transmembrane region" description="Helical" evidence="16">
    <location>
        <begin position="1350"/>
        <end position="1374"/>
    </location>
</feature>
<dbReference type="Gene3D" id="2.70.150.10">
    <property type="entry name" value="Calcium-transporting ATPase, cytoplasmic transduction domain A"/>
    <property type="match status" value="1"/>
</dbReference>
<evidence type="ECO:0000256" key="2">
    <source>
        <dbReference type="ARBA" id="ARBA00008109"/>
    </source>
</evidence>
<name>Q755K8_EREGS</name>
<dbReference type="InterPro" id="IPR018303">
    <property type="entry name" value="ATPase_P-typ_P_site"/>
</dbReference>
<keyword evidence="7 15" id="KW-0460">Magnesium</keyword>
<feature type="transmembrane region" description="Helical" evidence="16">
    <location>
        <begin position="393"/>
        <end position="418"/>
    </location>
</feature>
<dbReference type="InterPro" id="IPR032630">
    <property type="entry name" value="P_typ_ATPase_c"/>
</dbReference>
<keyword evidence="5 14" id="KW-0547">Nucleotide-binding</keyword>
<evidence type="ECO:0000256" key="1">
    <source>
        <dbReference type="ARBA" id="ARBA00004141"/>
    </source>
</evidence>
<evidence type="ECO:0000256" key="6">
    <source>
        <dbReference type="ARBA" id="ARBA00022840"/>
    </source>
</evidence>
<evidence type="ECO:0000259" key="19">
    <source>
        <dbReference type="Pfam" id="PF16212"/>
    </source>
</evidence>
<dbReference type="PANTHER" id="PTHR24092:SF174">
    <property type="entry name" value="PHOSPHOLIPID-TRANSPORTING ATPASE DNF3-RELATED"/>
    <property type="match status" value="1"/>
</dbReference>
<dbReference type="Pfam" id="PF16212">
    <property type="entry name" value="PhoLip_ATPase_C"/>
    <property type="match status" value="1"/>
</dbReference>
<dbReference type="PANTHER" id="PTHR24092">
    <property type="entry name" value="PROBABLE PHOSPHOLIPID-TRANSPORTING ATPASE"/>
    <property type="match status" value="1"/>
</dbReference>
<dbReference type="KEGG" id="ago:AGOS_AFL191W"/>